<comment type="caution">
    <text evidence="2">The sequence shown here is derived from an EMBL/GenBank/DDBJ whole genome shotgun (WGS) entry which is preliminary data.</text>
</comment>
<accession>A0AA42B5N0</accession>
<feature type="region of interest" description="Disordered" evidence="1">
    <location>
        <begin position="36"/>
        <end position="114"/>
    </location>
</feature>
<gene>
    <name evidence="2" type="ORF">MKW94_007356</name>
</gene>
<name>A0AA42B5N0_PAPNU</name>
<dbReference type="Proteomes" id="UP001177140">
    <property type="component" value="Unassembled WGS sequence"/>
</dbReference>
<reference evidence="2" key="1">
    <citation type="submission" date="2022-03" db="EMBL/GenBank/DDBJ databases">
        <title>A functionally conserved STORR gene fusion in Papaver species that diverged 16.8 million years ago.</title>
        <authorList>
            <person name="Catania T."/>
        </authorList>
    </citation>
    <scope>NUCLEOTIDE SEQUENCE</scope>
    <source>
        <strain evidence="2">S-191538</strain>
    </source>
</reference>
<dbReference type="EMBL" id="JAJJMA010344243">
    <property type="protein sequence ID" value="MCL7051944.1"/>
    <property type="molecule type" value="Genomic_DNA"/>
</dbReference>
<sequence length="254" mass="27872">MDTQDLRCHSDSVTVLETPLDLLESRKKRRVSFADELTSVHIFQRDDSGSDQTPQPDNSPKPNNHSPPIAEEEEENDNDGDEPRNFVLDFPSPGTDFGSASTSNNGDDDGESWFGQVSASFIRGQQISASAASDDNSNNYETTLDSTEFKLHFQNHNQSDSEENLKTPTRSHLSLEWRTPSTGDLIDSTGNLMRGVNKPTPAASISGGKSSCGGDMSLLDENTRIYDYGMLSHTLEAKLAECRSIFDGISVSHH</sequence>
<keyword evidence="3" id="KW-1185">Reference proteome</keyword>
<evidence type="ECO:0000256" key="1">
    <source>
        <dbReference type="SAM" id="MobiDB-lite"/>
    </source>
</evidence>
<feature type="non-terminal residue" evidence="2">
    <location>
        <position position="1"/>
    </location>
</feature>
<evidence type="ECO:0000313" key="3">
    <source>
        <dbReference type="Proteomes" id="UP001177140"/>
    </source>
</evidence>
<organism evidence="2 3">
    <name type="scientific">Papaver nudicaule</name>
    <name type="common">Iceland poppy</name>
    <dbReference type="NCBI Taxonomy" id="74823"/>
    <lineage>
        <taxon>Eukaryota</taxon>
        <taxon>Viridiplantae</taxon>
        <taxon>Streptophyta</taxon>
        <taxon>Embryophyta</taxon>
        <taxon>Tracheophyta</taxon>
        <taxon>Spermatophyta</taxon>
        <taxon>Magnoliopsida</taxon>
        <taxon>Ranunculales</taxon>
        <taxon>Papaveraceae</taxon>
        <taxon>Papaveroideae</taxon>
        <taxon>Papaver</taxon>
    </lineage>
</organism>
<feature type="compositionally biased region" description="Acidic residues" evidence="1">
    <location>
        <begin position="70"/>
        <end position="80"/>
    </location>
</feature>
<dbReference type="PANTHER" id="PTHR35707">
    <property type="entry name" value="OS06G0608100 PROTEIN"/>
    <property type="match status" value="1"/>
</dbReference>
<feature type="compositionally biased region" description="Polar residues" evidence="1">
    <location>
        <begin position="50"/>
        <end position="66"/>
    </location>
</feature>
<proteinExistence type="predicted"/>
<dbReference type="AlphaFoldDB" id="A0AA42B5N0"/>
<protein>
    <submittedName>
        <fullName evidence="2">Uncharacterized protein</fullName>
    </submittedName>
</protein>
<dbReference type="PANTHER" id="PTHR35707:SF1">
    <property type="entry name" value="SPC7 KINETOCHORE PROTEIN DOMAIN-CONTAINING PROTEIN"/>
    <property type="match status" value="1"/>
</dbReference>
<evidence type="ECO:0000313" key="2">
    <source>
        <dbReference type="EMBL" id="MCL7051944.1"/>
    </source>
</evidence>